<dbReference type="PANTHER" id="PTHR11117:SF6">
    <property type="entry name" value="SYNTHETASE SUBUNIT ALPHA, PUTATIVE (AFU_ORTHOLOGUE AFUA_1G10830)-RELATED"/>
    <property type="match status" value="1"/>
</dbReference>
<feature type="domain" description="ATP-citrate synthase/succinyl-CoA ligase C-terminal" evidence="3">
    <location>
        <begin position="92"/>
        <end position="218"/>
    </location>
</feature>
<dbReference type="Pfam" id="PF02629">
    <property type="entry name" value="CoA_binding"/>
    <property type="match status" value="1"/>
</dbReference>
<dbReference type="Gene3D" id="3.40.50.261">
    <property type="entry name" value="Succinyl-CoA synthetase domains"/>
    <property type="match status" value="1"/>
</dbReference>
<dbReference type="Proteomes" id="UP000547976">
    <property type="component" value="Unassembled WGS sequence"/>
</dbReference>
<dbReference type="InterPro" id="IPR003781">
    <property type="entry name" value="CoA-bd"/>
</dbReference>
<dbReference type="AlphaFoldDB" id="A0A8H5V3S7"/>
<dbReference type="GO" id="GO:0005739">
    <property type="term" value="C:mitochondrion"/>
    <property type="evidence" value="ECO:0007669"/>
    <property type="project" value="TreeGrafter"/>
</dbReference>
<reference evidence="6 7" key="1">
    <citation type="submission" date="2020-05" db="EMBL/GenBank/DDBJ databases">
        <title>Identification and distribution of gene clusters putatively required for synthesis of sphingolipid metabolism inhibitors in phylogenetically diverse species of the filamentous fungus Fusarium.</title>
        <authorList>
            <person name="Kim H.-S."/>
            <person name="Busman M."/>
            <person name="Brown D.W."/>
            <person name="Divon H."/>
            <person name="Uhlig S."/>
            <person name="Proctor R.H."/>
        </authorList>
    </citation>
    <scope>NUCLEOTIDE SEQUENCE [LARGE SCALE GENOMIC DNA]</scope>
    <source>
        <strain evidence="6 7">NRRL 66333</strain>
    </source>
</reference>
<dbReference type="Gene3D" id="3.40.50.720">
    <property type="entry name" value="NAD(P)-binding Rossmann-like Domain"/>
    <property type="match status" value="1"/>
</dbReference>
<dbReference type="GO" id="GO:0009361">
    <property type="term" value="C:succinate-CoA ligase complex (ADP-forming)"/>
    <property type="evidence" value="ECO:0007669"/>
    <property type="project" value="TreeGrafter"/>
</dbReference>
<proteinExistence type="predicted"/>
<evidence type="ECO:0000313" key="7">
    <source>
        <dbReference type="Proteomes" id="UP000547976"/>
    </source>
</evidence>
<sequence>MKEVKPDVSAVFVPAKFAAAAMLEAIEAEVPLVVSVAEHVPVHDMLRVHEVLRTQSKTRLVGPNCPGIISPNQCRVGIMPYKQYTRGCVGIVSKSGTLSYEAVGSTSRVGLGQSLVIGMGGDMLPGTTLADGLKLFFDHDETKGIIVIGEIGGEAELEAAELIREHRRTSPRPKPVIAMVAGRTAPEGKAMGHAGAIWRDGDIAAEAKSKALEDAGAVIVPHPGVMGERMKELLGICHEKLYVFLPLLSLSFANILKTCRIPHGSELSINTTQISANNMSSFDIEVDPLTNRVYLGEYYNLCFVYRDRPSLARARFISRIQWGLGRLTKEIPWIAGQVQHDGYTDQGANKYKIIPFQVTPRFQFEDLQNTSSEDFKDIKGEDFPMDWINGNHIPIQEPLTDGPCPVMELKFTIEPGASVLTISMSSKVVDRTGLIIMVRMLFKACIQDKIPPLDLSMTEKHAAFFNNGKRERRHDRTPVRILPADLQSAHSPSFKAKAISWALFSFDREAVRGIEGLVSGDSPSQYLVDTDQVFTAFVFRSLCCARDGRLTSGWTARCFRTVDARNARGARTVEGIHFGALQHMTCSSFTNPSTMSIGRIATDLYRASSPFVLSQDVEHFVFNSGTTFSSDAIFNPEQDVAVVSWADVECKNPDYMLTHGWSPQCIRVPSHLPASEGLVYLMPRSAEDERTVALSLRKTDLEYLLGLSDWVDRATYAAW</sequence>
<evidence type="ECO:0000259" key="4">
    <source>
        <dbReference type="Pfam" id="PF02629"/>
    </source>
</evidence>
<comment type="caution">
    <text evidence="6">The sequence shown here is derived from an EMBL/GenBank/DDBJ whole genome shotgun (WGS) entry which is preliminary data.</text>
</comment>
<keyword evidence="7" id="KW-1185">Reference proteome</keyword>
<keyword evidence="1" id="KW-0808">Transferase</keyword>
<dbReference type="InterPro" id="IPR033847">
    <property type="entry name" value="Citrt_syn/SCS-alpha_CS"/>
</dbReference>
<dbReference type="SUPFAM" id="SSF51735">
    <property type="entry name" value="NAD(P)-binding Rossmann-fold domains"/>
    <property type="match status" value="1"/>
</dbReference>
<dbReference type="GO" id="GO:0004776">
    <property type="term" value="F:succinate-CoA ligase (GDP-forming) activity"/>
    <property type="evidence" value="ECO:0007669"/>
    <property type="project" value="TreeGrafter"/>
</dbReference>
<evidence type="ECO:0000256" key="1">
    <source>
        <dbReference type="ARBA" id="ARBA00022679"/>
    </source>
</evidence>
<dbReference type="Pfam" id="PF22664">
    <property type="entry name" value="TRI-like_N"/>
    <property type="match status" value="1"/>
</dbReference>
<dbReference type="OrthoDB" id="1862401at2759"/>
<dbReference type="GO" id="GO:0006099">
    <property type="term" value="P:tricarboxylic acid cycle"/>
    <property type="evidence" value="ECO:0007669"/>
    <property type="project" value="TreeGrafter"/>
</dbReference>
<gene>
    <name evidence="6" type="ORF">FSUBG_3698</name>
</gene>
<dbReference type="EMBL" id="JAAOAV010000031">
    <property type="protein sequence ID" value="KAF5609917.1"/>
    <property type="molecule type" value="Genomic_DNA"/>
</dbReference>
<dbReference type="InterPro" id="IPR023213">
    <property type="entry name" value="CAT-like_dom_sf"/>
</dbReference>
<feature type="domain" description="Trichothecene 3-O-acetyltransferase-like N-terminal" evidence="5">
    <location>
        <begin position="298"/>
        <end position="445"/>
    </location>
</feature>
<dbReference type="PANTHER" id="PTHR11117">
    <property type="entry name" value="SUCCINYL-COA LIGASE SUBUNIT ALPHA"/>
    <property type="match status" value="1"/>
</dbReference>
<accession>A0A8H5V3S7</accession>
<dbReference type="GO" id="GO:0004775">
    <property type="term" value="F:succinate-CoA ligase (ADP-forming) activity"/>
    <property type="evidence" value="ECO:0007669"/>
    <property type="project" value="TreeGrafter"/>
</dbReference>
<dbReference type="InterPro" id="IPR054710">
    <property type="entry name" value="Tri101-like_N"/>
</dbReference>
<dbReference type="GeneID" id="59316324"/>
<evidence type="ECO:0000313" key="6">
    <source>
        <dbReference type="EMBL" id="KAF5609917.1"/>
    </source>
</evidence>
<dbReference type="Pfam" id="PF00549">
    <property type="entry name" value="Ligase_CoA"/>
    <property type="match status" value="1"/>
</dbReference>
<dbReference type="InterPro" id="IPR016102">
    <property type="entry name" value="Succinyl-CoA_synth-like"/>
</dbReference>
<dbReference type="InterPro" id="IPR036291">
    <property type="entry name" value="NAD(P)-bd_dom_sf"/>
</dbReference>
<evidence type="ECO:0000259" key="5">
    <source>
        <dbReference type="Pfam" id="PF22664"/>
    </source>
</evidence>
<dbReference type="Gene3D" id="3.30.559.10">
    <property type="entry name" value="Chloramphenicol acetyltransferase-like domain"/>
    <property type="match status" value="2"/>
</dbReference>
<dbReference type="RefSeq" id="XP_036540813.1">
    <property type="nucleotide sequence ID" value="XM_036681606.1"/>
</dbReference>
<dbReference type="PROSITE" id="PS01216">
    <property type="entry name" value="SUCCINYL_COA_LIG_1"/>
    <property type="match status" value="1"/>
</dbReference>
<dbReference type="GO" id="GO:0016740">
    <property type="term" value="F:transferase activity"/>
    <property type="evidence" value="ECO:0007669"/>
    <property type="project" value="UniProtKB-KW"/>
</dbReference>
<organism evidence="6 7">
    <name type="scientific">Gibberella subglutinans</name>
    <name type="common">Fusarium subglutinans</name>
    <dbReference type="NCBI Taxonomy" id="42677"/>
    <lineage>
        <taxon>Eukaryota</taxon>
        <taxon>Fungi</taxon>
        <taxon>Dikarya</taxon>
        <taxon>Ascomycota</taxon>
        <taxon>Pezizomycotina</taxon>
        <taxon>Sordariomycetes</taxon>
        <taxon>Hypocreomycetidae</taxon>
        <taxon>Hypocreales</taxon>
        <taxon>Nectriaceae</taxon>
        <taxon>Fusarium</taxon>
        <taxon>Fusarium fujikuroi species complex</taxon>
    </lineage>
</organism>
<feature type="domain" description="CoA-binding" evidence="4">
    <location>
        <begin position="2"/>
        <end position="39"/>
    </location>
</feature>
<protein>
    <submittedName>
        <fullName evidence="6">Succinyl ligase subunit alpha mitochondrial</fullName>
    </submittedName>
</protein>
<name>A0A8H5V3S7_GIBSU</name>
<keyword evidence="2" id="KW-0547">Nucleotide-binding</keyword>
<dbReference type="PRINTS" id="PR01798">
    <property type="entry name" value="SCOASYNTHASE"/>
</dbReference>
<dbReference type="GO" id="GO:0000166">
    <property type="term" value="F:nucleotide binding"/>
    <property type="evidence" value="ECO:0007669"/>
    <property type="project" value="UniProtKB-KW"/>
</dbReference>
<keyword evidence="6" id="KW-0436">Ligase</keyword>
<dbReference type="InterPro" id="IPR005811">
    <property type="entry name" value="SUCC_ACL_C"/>
</dbReference>
<evidence type="ECO:0000259" key="3">
    <source>
        <dbReference type="Pfam" id="PF00549"/>
    </source>
</evidence>
<evidence type="ECO:0000256" key="2">
    <source>
        <dbReference type="ARBA" id="ARBA00022741"/>
    </source>
</evidence>
<dbReference type="SUPFAM" id="SSF52210">
    <property type="entry name" value="Succinyl-CoA synthetase domains"/>
    <property type="match status" value="1"/>
</dbReference>